<feature type="compositionally biased region" description="Basic and acidic residues" evidence="1">
    <location>
        <begin position="10"/>
        <end position="28"/>
    </location>
</feature>
<evidence type="ECO:0000313" key="3">
    <source>
        <dbReference type="Proteomes" id="UP000320730"/>
    </source>
</evidence>
<sequence>MFSPAIIHLNEGKRNYSRRQEAGGRRQEAGGSFILPTPHTPHPTPHTPFFPFSSYNALFSPRNLGLYSYSLLSSALFLL</sequence>
<dbReference type="EMBL" id="SFAN01000182">
    <property type="protein sequence ID" value="TRV16495.1"/>
    <property type="molecule type" value="Genomic_DNA"/>
</dbReference>
<comment type="caution">
    <text evidence="2">The sequence shown here is derived from an EMBL/GenBank/DDBJ whole genome shotgun (WGS) entry which is preliminary data.</text>
</comment>
<organism evidence="2 3">
    <name type="scientific">Microcystis flos-aquae Mf_WU_F_19750830_S460</name>
    <dbReference type="NCBI Taxonomy" id="2486237"/>
    <lineage>
        <taxon>Bacteria</taxon>
        <taxon>Bacillati</taxon>
        <taxon>Cyanobacteriota</taxon>
        <taxon>Cyanophyceae</taxon>
        <taxon>Oscillatoriophycideae</taxon>
        <taxon>Chroococcales</taxon>
        <taxon>Microcystaceae</taxon>
        <taxon>Microcystis</taxon>
    </lineage>
</organism>
<gene>
    <name evidence="2" type="ORF">EWV40_20250</name>
</gene>
<proteinExistence type="predicted"/>
<evidence type="ECO:0000256" key="1">
    <source>
        <dbReference type="SAM" id="MobiDB-lite"/>
    </source>
</evidence>
<accession>A0A552L8F7</accession>
<name>A0A552L8F7_9CHRO</name>
<feature type="region of interest" description="Disordered" evidence="1">
    <location>
        <begin position="1"/>
        <end position="46"/>
    </location>
</feature>
<dbReference type="AlphaFoldDB" id="A0A552L8F7"/>
<protein>
    <submittedName>
        <fullName evidence="2">Uncharacterized protein</fullName>
    </submittedName>
</protein>
<dbReference type="Proteomes" id="UP000320730">
    <property type="component" value="Unassembled WGS sequence"/>
</dbReference>
<evidence type="ECO:0000313" key="2">
    <source>
        <dbReference type="EMBL" id="TRV16495.1"/>
    </source>
</evidence>
<reference evidence="2 3" key="1">
    <citation type="submission" date="2019-01" db="EMBL/GenBank/DDBJ databases">
        <title>Coherence of Microcystis species and biogeography revealed through population genomics.</title>
        <authorList>
            <person name="Perez-Carrascal O.M."/>
            <person name="Terrat Y."/>
            <person name="Giani A."/>
            <person name="Fortin N."/>
            <person name="Tromas N."/>
            <person name="Shapiro B.J."/>
        </authorList>
    </citation>
    <scope>NUCLEOTIDE SEQUENCE [LARGE SCALE GENOMIC DNA]</scope>
    <source>
        <strain evidence="2">Mf_WU_F_19750830_S460</strain>
    </source>
</reference>